<evidence type="ECO:0000256" key="1">
    <source>
        <dbReference type="ARBA" id="ARBA00001933"/>
    </source>
</evidence>
<dbReference type="PIRSF" id="PIRSF006278">
    <property type="entry name" value="ACCD_DCysDesulf"/>
    <property type="match status" value="1"/>
</dbReference>
<gene>
    <name evidence="7" type="primary">dcyD</name>
    <name evidence="7" type="ORF">AAE02nite_34140</name>
</gene>
<dbReference type="InterPro" id="IPR027278">
    <property type="entry name" value="ACCD_DCysDesulf"/>
</dbReference>
<dbReference type="EMBL" id="BJYS01000026">
    <property type="protein sequence ID" value="GEO05750.1"/>
    <property type="molecule type" value="Genomic_DNA"/>
</dbReference>
<organism evidence="7 8">
    <name type="scientific">Adhaeribacter aerolatus</name>
    <dbReference type="NCBI Taxonomy" id="670289"/>
    <lineage>
        <taxon>Bacteria</taxon>
        <taxon>Pseudomonadati</taxon>
        <taxon>Bacteroidota</taxon>
        <taxon>Cytophagia</taxon>
        <taxon>Cytophagales</taxon>
        <taxon>Hymenobacteraceae</taxon>
        <taxon>Adhaeribacter</taxon>
    </lineage>
</organism>
<evidence type="ECO:0000259" key="6">
    <source>
        <dbReference type="Pfam" id="PF00291"/>
    </source>
</evidence>
<evidence type="ECO:0000256" key="5">
    <source>
        <dbReference type="PIRSR" id="PIRSR006278-2"/>
    </source>
</evidence>
<feature type="active site" description="Nucleophile" evidence="4">
    <location>
        <position position="79"/>
    </location>
</feature>
<dbReference type="AlphaFoldDB" id="A0A512B1B6"/>
<sequence>MGVPSLFLFYYPNIMKASAPVQLLQDPLFATKGVQVYLKREDLLHPTIPGNKWRKLKYNLQAARESGKNTLLTFGGAYSNHIAAVAAAGREFNFRTIGYIRGEAHLTLNPTLTFATNCGMQLHYLDREAYRLKNTPFFLEKLRHEYPEAYLLPEGGTNLLALKGCAEIVPDITVAYDYLLCAAGTGGTLAGIIAGLAGEKQVIGFPALKGGAFLKEDIVHLVTHYTGQTYDNWELQTQYHFGGYAKIKPELVAFIQYFRQQHQVPIEPIYTGKMLYGLYDLIRNDYFKPNTAIVAIHTGGLQGLAGLEERLGVRLT</sequence>
<comment type="cofactor">
    <cofactor evidence="1">
        <name>pyridoxal 5'-phosphate</name>
        <dbReference type="ChEBI" id="CHEBI:597326"/>
    </cofactor>
</comment>
<keyword evidence="8" id="KW-1185">Reference proteome</keyword>
<evidence type="ECO:0000256" key="4">
    <source>
        <dbReference type="PIRSR" id="PIRSR006278-1"/>
    </source>
</evidence>
<feature type="modified residue" description="N6-(pyridoxal phosphate)lysine" evidence="5">
    <location>
        <position position="52"/>
    </location>
</feature>
<dbReference type="InterPro" id="IPR001926">
    <property type="entry name" value="TrpB-like_PALP"/>
</dbReference>
<name>A0A512B1B6_9BACT</name>
<comment type="similarity">
    <text evidence="2">Belongs to the ACC deaminase/D-cysteine desulfhydrase family.</text>
</comment>
<accession>A0A512B1B6</accession>
<feature type="domain" description="Tryptophan synthase beta chain-like PALP" evidence="6">
    <location>
        <begin position="28"/>
        <end position="299"/>
    </location>
</feature>
<dbReference type="GO" id="GO:0019148">
    <property type="term" value="F:D-cysteine desulfhydrase activity"/>
    <property type="evidence" value="ECO:0007669"/>
    <property type="project" value="TreeGrafter"/>
</dbReference>
<evidence type="ECO:0000256" key="3">
    <source>
        <dbReference type="ARBA" id="ARBA00022898"/>
    </source>
</evidence>
<dbReference type="Gene3D" id="3.40.50.1100">
    <property type="match status" value="2"/>
</dbReference>
<dbReference type="SUPFAM" id="SSF53686">
    <property type="entry name" value="Tryptophan synthase beta subunit-like PLP-dependent enzymes"/>
    <property type="match status" value="1"/>
</dbReference>
<dbReference type="InterPro" id="IPR036052">
    <property type="entry name" value="TrpB-like_PALP_sf"/>
</dbReference>
<dbReference type="PANTHER" id="PTHR43780:SF2">
    <property type="entry name" value="1-AMINOCYCLOPROPANE-1-CARBOXYLATE DEAMINASE-RELATED"/>
    <property type="match status" value="1"/>
</dbReference>
<reference evidence="7 8" key="1">
    <citation type="submission" date="2019-07" db="EMBL/GenBank/DDBJ databases">
        <title>Whole genome shotgun sequence of Adhaeribacter aerolatus NBRC 106133.</title>
        <authorList>
            <person name="Hosoyama A."/>
            <person name="Uohara A."/>
            <person name="Ohji S."/>
            <person name="Ichikawa N."/>
        </authorList>
    </citation>
    <scope>NUCLEOTIDE SEQUENCE [LARGE SCALE GENOMIC DNA]</scope>
    <source>
        <strain evidence="7 8">NBRC 106133</strain>
    </source>
</reference>
<keyword evidence="3 5" id="KW-0663">Pyridoxal phosphate</keyword>
<comment type="caution">
    <text evidence="7">The sequence shown here is derived from an EMBL/GenBank/DDBJ whole genome shotgun (WGS) entry which is preliminary data.</text>
</comment>
<evidence type="ECO:0000313" key="7">
    <source>
        <dbReference type="EMBL" id="GEO05750.1"/>
    </source>
</evidence>
<evidence type="ECO:0000313" key="8">
    <source>
        <dbReference type="Proteomes" id="UP000321532"/>
    </source>
</evidence>
<evidence type="ECO:0000256" key="2">
    <source>
        <dbReference type="ARBA" id="ARBA00008639"/>
    </source>
</evidence>
<dbReference type="Proteomes" id="UP000321532">
    <property type="component" value="Unassembled WGS sequence"/>
</dbReference>
<dbReference type="PANTHER" id="PTHR43780">
    <property type="entry name" value="1-AMINOCYCLOPROPANE-1-CARBOXYLATE DEAMINASE-RELATED"/>
    <property type="match status" value="1"/>
</dbReference>
<dbReference type="Pfam" id="PF00291">
    <property type="entry name" value="PALP"/>
    <property type="match status" value="1"/>
</dbReference>
<protein>
    <submittedName>
        <fullName evidence="7">1-aminocyclopropane-1-carboxylate deaminase</fullName>
    </submittedName>
</protein>
<proteinExistence type="inferred from homology"/>